<dbReference type="Proteomes" id="UP000815325">
    <property type="component" value="Unassembled WGS sequence"/>
</dbReference>
<evidence type="ECO:0000313" key="2">
    <source>
        <dbReference type="EMBL" id="KAF5841026.1"/>
    </source>
</evidence>
<feature type="region of interest" description="Disordered" evidence="1">
    <location>
        <begin position="23"/>
        <end position="47"/>
    </location>
</feature>
<reference evidence="2" key="1">
    <citation type="submission" date="2017-08" db="EMBL/GenBank/DDBJ databases">
        <authorList>
            <person name="Polle J.E."/>
            <person name="Barry K."/>
            <person name="Cushman J."/>
            <person name="Schmutz J."/>
            <person name="Tran D."/>
            <person name="Hathwaick L.T."/>
            <person name="Yim W.C."/>
            <person name="Jenkins J."/>
            <person name="Mckie-Krisberg Z.M."/>
            <person name="Prochnik S."/>
            <person name="Lindquist E."/>
            <person name="Dockter R.B."/>
            <person name="Adam C."/>
            <person name="Molina H."/>
            <person name="Bunkerborg J."/>
            <person name="Jin E."/>
            <person name="Buchheim M."/>
            <person name="Magnuson J."/>
        </authorList>
    </citation>
    <scope>NUCLEOTIDE SEQUENCE</scope>
    <source>
        <strain evidence="2">CCAP 19/18</strain>
    </source>
</reference>
<dbReference type="EMBL" id="MU069497">
    <property type="protein sequence ID" value="KAF5841026.1"/>
    <property type="molecule type" value="Genomic_DNA"/>
</dbReference>
<accession>A0ABZ3LHX8</accession>
<gene>
    <name evidence="2" type="ORF">DUNSADRAFT_14733</name>
</gene>
<evidence type="ECO:0000313" key="3">
    <source>
        <dbReference type="Proteomes" id="UP000815325"/>
    </source>
</evidence>
<name>A0ABZ3LHX8_DUNSA</name>
<protein>
    <recommendedName>
        <fullName evidence="4">Encoded protein</fullName>
    </recommendedName>
</protein>
<sequence length="82" mass="9073">MCVRVNVYIFNIVLNQYQALIAPSGGDQSRKSCKDRRKGINLPEPSLPTPFSMAHSGCEAQFPALRLHFELKEGGGREVLAI</sequence>
<evidence type="ECO:0000256" key="1">
    <source>
        <dbReference type="SAM" id="MobiDB-lite"/>
    </source>
</evidence>
<comment type="caution">
    <text evidence="2">The sequence shown here is derived from an EMBL/GenBank/DDBJ whole genome shotgun (WGS) entry which is preliminary data.</text>
</comment>
<proteinExistence type="predicted"/>
<keyword evidence="3" id="KW-1185">Reference proteome</keyword>
<organism evidence="2 3">
    <name type="scientific">Dunaliella salina</name>
    <name type="common">Green alga</name>
    <name type="synonym">Protococcus salinus</name>
    <dbReference type="NCBI Taxonomy" id="3046"/>
    <lineage>
        <taxon>Eukaryota</taxon>
        <taxon>Viridiplantae</taxon>
        <taxon>Chlorophyta</taxon>
        <taxon>core chlorophytes</taxon>
        <taxon>Chlorophyceae</taxon>
        <taxon>CS clade</taxon>
        <taxon>Chlamydomonadales</taxon>
        <taxon>Dunaliellaceae</taxon>
        <taxon>Dunaliella</taxon>
    </lineage>
</organism>
<evidence type="ECO:0008006" key="4">
    <source>
        <dbReference type="Google" id="ProtNLM"/>
    </source>
</evidence>